<dbReference type="InterPro" id="IPR016166">
    <property type="entry name" value="FAD-bd_PCMH"/>
</dbReference>
<name>A0A1L5NS97_9HYPH</name>
<dbReference type="GO" id="GO:0016491">
    <property type="term" value="F:oxidoreductase activity"/>
    <property type="evidence" value="ECO:0007669"/>
    <property type="project" value="UniProtKB-KW"/>
</dbReference>
<dbReference type="PANTHER" id="PTHR43716:SF1">
    <property type="entry name" value="D-2-HYDROXYGLUTARATE DEHYDROGENASE, MITOCHONDRIAL"/>
    <property type="match status" value="1"/>
</dbReference>
<dbReference type="InterPro" id="IPR036318">
    <property type="entry name" value="FAD-bd_PCMH-like_sf"/>
</dbReference>
<dbReference type="SUPFAM" id="SSF56176">
    <property type="entry name" value="FAD-binding/transporter-associated domain-like"/>
    <property type="match status" value="1"/>
</dbReference>
<dbReference type="Gene3D" id="3.30.43.10">
    <property type="entry name" value="Uridine Diphospho-n-acetylenolpyruvylglucosamine Reductase, domain 2"/>
    <property type="match status" value="1"/>
</dbReference>
<dbReference type="Gene3D" id="3.30.70.2740">
    <property type="match status" value="1"/>
</dbReference>
<dbReference type="Pfam" id="PF02913">
    <property type="entry name" value="FAD-oxidase_C"/>
    <property type="match status" value="1"/>
</dbReference>
<evidence type="ECO:0000256" key="2">
    <source>
        <dbReference type="ARBA" id="ARBA00022630"/>
    </source>
</evidence>
<dbReference type="InterPro" id="IPR051264">
    <property type="entry name" value="FAD-oxidored/transferase_4"/>
</dbReference>
<dbReference type="InterPro" id="IPR016164">
    <property type="entry name" value="FAD-linked_Oxase-like_C"/>
</dbReference>
<proteinExistence type="predicted"/>
<dbReference type="OrthoDB" id="9809290at2"/>
<dbReference type="InterPro" id="IPR004113">
    <property type="entry name" value="FAD-bd_oxidored_4_C"/>
</dbReference>
<reference evidence="6 7" key="1">
    <citation type="submission" date="2016-09" db="EMBL/GenBank/DDBJ databases">
        <title>The complete genome sequences of Rhizobium gallicum, symbiovars gallicum and phaseoli, symbionts associated to common bean (Phaseolus vulgaris).</title>
        <authorList>
            <person name="Bustos P."/>
            <person name="Santamaria R.I."/>
            <person name="Perez-Carrascal O.M."/>
            <person name="Juarez S."/>
            <person name="Lozano L."/>
            <person name="Martinez-Flores I."/>
            <person name="Martinez-Romero E."/>
            <person name="Cevallos M."/>
            <person name="Romero D."/>
            <person name="Davila G."/>
            <person name="Gonzalez V."/>
        </authorList>
    </citation>
    <scope>NUCLEOTIDE SEQUENCE [LARGE SCALE GENOMIC DNA]</scope>
    <source>
        <strain evidence="6 7">IE4872</strain>
        <plasmid evidence="7">prgalie4872d</plasmid>
    </source>
</reference>
<feature type="domain" description="FAD-binding PCMH-type" evidence="5">
    <location>
        <begin position="42"/>
        <end position="221"/>
    </location>
</feature>
<organism evidence="6 7">
    <name type="scientific">Rhizobium gallicum</name>
    <dbReference type="NCBI Taxonomy" id="56730"/>
    <lineage>
        <taxon>Bacteria</taxon>
        <taxon>Pseudomonadati</taxon>
        <taxon>Pseudomonadota</taxon>
        <taxon>Alphaproteobacteria</taxon>
        <taxon>Hyphomicrobiales</taxon>
        <taxon>Rhizobiaceae</taxon>
        <taxon>Rhizobium/Agrobacterium group</taxon>
        <taxon>Rhizobium</taxon>
    </lineage>
</organism>
<keyword evidence="3" id="KW-0274">FAD</keyword>
<protein>
    <submittedName>
        <fullName evidence="6">FAD linked oxidase domain-containing protein</fullName>
    </submittedName>
</protein>
<dbReference type="GO" id="GO:0022904">
    <property type="term" value="P:respiratory electron transport chain"/>
    <property type="evidence" value="ECO:0007669"/>
    <property type="project" value="TreeGrafter"/>
</dbReference>
<dbReference type="GO" id="GO:0071949">
    <property type="term" value="F:FAD binding"/>
    <property type="evidence" value="ECO:0007669"/>
    <property type="project" value="InterPro"/>
</dbReference>
<comment type="cofactor">
    <cofactor evidence="1">
        <name>FAD</name>
        <dbReference type="ChEBI" id="CHEBI:57692"/>
    </cofactor>
</comment>
<dbReference type="PANTHER" id="PTHR43716">
    <property type="entry name" value="D-2-HYDROXYGLUTARATE DEHYDROGENASE, MITOCHONDRIAL"/>
    <property type="match status" value="1"/>
</dbReference>
<evidence type="ECO:0000313" key="7">
    <source>
        <dbReference type="Proteomes" id="UP000184749"/>
    </source>
</evidence>
<keyword evidence="6" id="KW-0614">Plasmid</keyword>
<sequence length="453" mass="47517">MTLIDTDDHLSSAVADIANAIGGNKLRTGTAIADLNPGEDPDNLGTFAVVSPTSTADVAAIVRICGRYKIPIVAHGGRTGLAGGGISNRHELVVSLQNMRQIEEINPIEGVAVVQAGATLQSLQAAALGHGLEPGIDLASRGSATIGGMISTNAGGMMAFRNGVMRHRVLGVEAVLPDGRVYSDMTRVIKNAAGYDLKHLFIGAEGTLGIVTRAVLRLEPVPTGTASAIFGLPTIDAALELVRLARATGSLRAAEVMWSRYFRYASGHYGWNPSGYNGVSPLHLIVSLTGANEAGVQGAMIGLYETALQTHGETTAVLASSVGQEAEIWRLREDTGLIYRQYPGAPSYDISVPLGHIDPYLRRAMSAIARIDDGPDPFIFGHLADGNLHIVLDRPGVWLTEERREAVESILYQGLGSVGGSFSAEHGVGSKRRESVGLYCSSDAGGSGGTMRG</sequence>
<dbReference type="AlphaFoldDB" id="A0A1L5NS97"/>
<evidence type="ECO:0000259" key="5">
    <source>
        <dbReference type="PROSITE" id="PS51387"/>
    </source>
</evidence>
<keyword evidence="4" id="KW-0560">Oxidoreductase</keyword>
<dbReference type="PROSITE" id="PS51387">
    <property type="entry name" value="FAD_PCMH"/>
    <property type="match status" value="1"/>
</dbReference>
<keyword evidence="2" id="KW-0285">Flavoprotein</keyword>
<accession>A0A1L5NS97</accession>
<geneLocation type="plasmid" evidence="7">
    <name>prgalie4872d</name>
</geneLocation>
<dbReference type="EMBL" id="CP017105">
    <property type="protein sequence ID" value="APO70748.1"/>
    <property type="molecule type" value="Genomic_DNA"/>
</dbReference>
<dbReference type="Pfam" id="PF01565">
    <property type="entry name" value="FAD_binding_4"/>
    <property type="match status" value="1"/>
</dbReference>
<evidence type="ECO:0000256" key="3">
    <source>
        <dbReference type="ARBA" id="ARBA00022827"/>
    </source>
</evidence>
<dbReference type="InterPro" id="IPR016169">
    <property type="entry name" value="FAD-bd_PCMH_sub2"/>
</dbReference>
<dbReference type="SUPFAM" id="SSF55103">
    <property type="entry name" value="FAD-linked oxidases, C-terminal domain"/>
    <property type="match status" value="1"/>
</dbReference>
<evidence type="ECO:0000313" key="6">
    <source>
        <dbReference type="EMBL" id="APO70748.1"/>
    </source>
</evidence>
<evidence type="ECO:0000256" key="1">
    <source>
        <dbReference type="ARBA" id="ARBA00001974"/>
    </source>
</evidence>
<dbReference type="InterPro" id="IPR016167">
    <property type="entry name" value="FAD-bd_PCMH_sub1"/>
</dbReference>
<evidence type="ECO:0000256" key="4">
    <source>
        <dbReference type="ARBA" id="ARBA00023002"/>
    </source>
</evidence>
<dbReference type="Proteomes" id="UP000184749">
    <property type="component" value="Plasmid pRgalIE4872d"/>
</dbReference>
<gene>
    <name evidence="6" type="ORF">IE4872_PD00209</name>
</gene>
<dbReference type="Gene3D" id="3.30.70.2190">
    <property type="match status" value="1"/>
</dbReference>
<dbReference type="RefSeq" id="WP_074071198.1">
    <property type="nucleotide sequence ID" value="NZ_CP017105.1"/>
</dbReference>
<dbReference type="Gene3D" id="3.30.465.10">
    <property type="match status" value="1"/>
</dbReference>
<dbReference type="InterPro" id="IPR006094">
    <property type="entry name" value="Oxid_FAD_bind_N"/>
</dbReference>